<dbReference type="STRING" id="425514.SAMN05443550_112146"/>
<sequence length="210" mass="23877">MEQITSSYILDYLKNNEIHLASTHAKLCTPIIRRMCQKMWYIIRFGEIKLCDDMYVLLDIDGVMVPAQSWKRPEFLQDGFPVFSLKSIQALQKIINKTDATLVLTTSHKSIYSISEWKDIFKLRGISVSALDRLTANDLNLSRKEEILQWYNSGGHSDDQIVIIDDDKSLHALPFDMKQNLVMTSPMVRLTDELADDAISILKAGALAPA</sequence>
<organism evidence="1 2">
    <name type="scientific">Pedobacter hartonius</name>
    <dbReference type="NCBI Taxonomy" id="425514"/>
    <lineage>
        <taxon>Bacteria</taxon>
        <taxon>Pseudomonadati</taxon>
        <taxon>Bacteroidota</taxon>
        <taxon>Sphingobacteriia</taxon>
        <taxon>Sphingobacteriales</taxon>
        <taxon>Sphingobacteriaceae</taxon>
        <taxon>Pedobacter</taxon>
    </lineage>
</organism>
<dbReference type="AlphaFoldDB" id="A0A1H4H0I1"/>
<keyword evidence="2" id="KW-1185">Reference proteome</keyword>
<protein>
    <recommendedName>
        <fullName evidence="3">FCP1 homology domain-containing protein</fullName>
    </recommendedName>
</protein>
<name>A0A1H4H0I1_9SPHI</name>
<evidence type="ECO:0000313" key="2">
    <source>
        <dbReference type="Proteomes" id="UP000198850"/>
    </source>
</evidence>
<evidence type="ECO:0000313" key="1">
    <source>
        <dbReference type="EMBL" id="SEB15357.1"/>
    </source>
</evidence>
<evidence type="ECO:0008006" key="3">
    <source>
        <dbReference type="Google" id="ProtNLM"/>
    </source>
</evidence>
<proteinExistence type="predicted"/>
<gene>
    <name evidence="1" type="ORF">SAMN05443550_112146</name>
</gene>
<accession>A0A1H4H0I1</accession>
<reference evidence="1 2" key="1">
    <citation type="submission" date="2016-10" db="EMBL/GenBank/DDBJ databases">
        <authorList>
            <person name="de Groot N.N."/>
        </authorList>
    </citation>
    <scope>NUCLEOTIDE SEQUENCE [LARGE SCALE GENOMIC DNA]</scope>
    <source>
        <strain evidence="1 2">DSM 19033</strain>
    </source>
</reference>
<dbReference type="Proteomes" id="UP000198850">
    <property type="component" value="Unassembled WGS sequence"/>
</dbReference>
<dbReference type="EMBL" id="FNRA01000012">
    <property type="protein sequence ID" value="SEB15357.1"/>
    <property type="molecule type" value="Genomic_DNA"/>
</dbReference>
<dbReference type="Pfam" id="PF18143">
    <property type="entry name" value="HAD_SAK_2"/>
    <property type="match status" value="1"/>
</dbReference>